<feature type="transmembrane region" description="Helical" evidence="12">
    <location>
        <begin position="12"/>
        <end position="31"/>
    </location>
</feature>
<dbReference type="SUPFAM" id="SSF53955">
    <property type="entry name" value="Lysozyme-like"/>
    <property type="match status" value="1"/>
</dbReference>
<evidence type="ECO:0000256" key="4">
    <source>
        <dbReference type="ARBA" id="ARBA00022645"/>
    </source>
</evidence>
<dbReference type="InterPro" id="IPR009647">
    <property type="entry name" value="PBP_C"/>
</dbReference>
<evidence type="ECO:0000259" key="13">
    <source>
        <dbReference type="Pfam" id="PF00905"/>
    </source>
</evidence>
<evidence type="ECO:0000256" key="6">
    <source>
        <dbReference type="ARBA" id="ARBA00022676"/>
    </source>
</evidence>
<comment type="similarity">
    <text evidence="3">In the N-terminal section; belongs to the glycosyltransferase 51 family.</text>
</comment>
<keyword evidence="6" id="KW-0328">Glycosyltransferase</keyword>
<dbReference type="NCBIfam" id="TIGR02073">
    <property type="entry name" value="PBP_1c"/>
    <property type="match status" value="1"/>
</dbReference>
<dbReference type="RefSeq" id="WP_201327841.1">
    <property type="nucleotide sequence ID" value="NZ_AP017470.1"/>
</dbReference>
<evidence type="ECO:0000256" key="3">
    <source>
        <dbReference type="ARBA" id="ARBA00007739"/>
    </source>
</evidence>
<dbReference type="EC" id="2.4.99.28" evidence="10"/>
<proteinExistence type="inferred from homology"/>
<evidence type="ECO:0000256" key="1">
    <source>
        <dbReference type="ARBA" id="ARBA00004752"/>
    </source>
</evidence>
<evidence type="ECO:0000256" key="9">
    <source>
        <dbReference type="ARBA" id="ARBA00023268"/>
    </source>
</evidence>
<dbReference type="GO" id="GO:0030288">
    <property type="term" value="C:outer membrane-bounded periplasmic space"/>
    <property type="evidence" value="ECO:0007669"/>
    <property type="project" value="TreeGrafter"/>
</dbReference>
<keyword evidence="12" id="KW-0812">Transmembrane</keyword>
<feature type="domain" description="Penicillin-binding protein transpeptidase" evidence="13">
    <location>
        <begin position="304"/>
        <end position="519"/>
    </location>
</feature>
<sequence>MAFKLKKVLKSRILRGFLYPLVLFFALIYLIPLPEKITAPQYSTVIKDRNGKVLRVYLSKDGMRRIFVPLDKIDPLLIKTTIVYEDRFYYYHPGFNPVSILKAAYIDLKNRKIISGASTIPMQLARIAEPKPRTIPSKLIEIFRAIQFTLRLGKKKTLELYLNLAPYGGNIEGVGAASLSYFGKLPEKLLPGEIAFLVSLPQSPSLRMPGRKQRKDARDKVLKRMLKHKLITKKEYKKAFEIPAPEKKRKFPFFAPHICDYAKKLYPEKKEIVLSIDFNIQKKCERILKTYKYHFLLNGATNSSVIVIDNRNSKVVAAIGSLNYFDKKNSGQVIGFTAYRSPGSALKPFLYALALQKGVITTESLIEDAPYNLNGFSPKNFSGKWHGLIKAEDALSFSLNMPFAILLRRTGYEEFVNLLYKGGVKGLLDKDQYGLAIITGGMETRLIDLTNLYSALARRGIFIPWSILKDEKAKKGKPLLRYGACYLTLKALKKRGRPDAPELKNFVFPEGDIYWKTGTSWGRRDAWSLGFKNRYTVGVWVGNFDGKGASGIVGSNLASPVMFDIIKAIDKTNEKLNWEWKGIADTEEVEVCKFSGFRPNGNCPETKRVLTVKGVNPYYLCKFHKKVLLEKKTGKLACPEKSYKEGELEEKTILVFPPLVSLIMHRGFMPQYPKNCGISSPKGSVRIVSPTPDTTIVIPKGVNFSKTIPLQATTSTKDGTIYWFVNDKFIGQTKSEEKIFITPKTDRLKIVAVDSSSSLAKTIIKIKRE</sequence>
<dbReference type="Gene3D" id="1.10.3810.10">
    <property type="entry name" value="Biosynthetic peptidoglycan transglycosylase-like"/>
    <property type="match status" value="1"/>
</dbReference>
<evidence type="ECO:0000313" key="16">
    <source>
        <dbReference type="EMBL" id="BBB33530.1"/>
    </source>
</evidence>
<dbReference type="InterPro" id="IPR050396">
    <property type="entry name" value="Glycosyltr_51/Transpeptidase"/>
</dbReference>
<evidence type="ECO:0000256" key="10">
    <source>
        <dbReference type="ARBA" id="ARBA00044770"/>
    </source>
</evidence>
<keyword evidence="9" id="KW-0511">Multifunctional enzyme</keyword>
<dbReference type="Gene3D" id="3.40.710.10">
    <property type="entry name" value="DD-peptidase/beta-lactamase superfamily"/>
    <property type="match status" value="1"/>
</dbReference>
<evidence type="ECO:0000256" key="7">
    <source>
        <dbReference type="ARBA" id="ARBA00022679"/>
    </source>
</evidence>
<feature type="domain" description="Glycosyl transferase family 51" evidence="14">
    <location>
        <begin position="61"/>
        <end position="225"/>
    </location>
</feature>
<dbReference type="InterPro" id="IPR023346">
    <property type="entry name" value="Lysozyme-like_dom_sf"/>
</dbReference>
<reference evidence="16 17" key="1">
    <citation type="journal article" date="2012" name="Extremophiles">
        <title>Thermotomaculum hydrothermale gen. nov., sp. nov., a novel heterotrophic thermophile within the phylum Acidobacteria from a deep-sea hydrothermal vent chimney in the Southern Okinawa Trough.</title>
        <authorList>
            <person name="Izumi H."/>
            <person name="Nunoura T."/>
            <person name="Miyazaki M."/>
            <person name="Mino S."/>
            <person name="Toki T."/>
            <person name="Takai K."/>
            <person name="Sako Y."/>
            <person name="Sawabe T."/>
            <person name="Nakagawa S."/>
        </authorList>
    </citation>
    <scope>NUCLEOTIDE SEQUENCE [LARGE SCALE GENOMIC DNA]</scope>
    <source>
        <strain evidence="16 17">AC55</strain>
    </source>
</reference>
<evidence type="ECO:0000256" key="5">
    <source>
        <dbReference type="ARBA" id="ARBA00022670"/>
    </source>
</evidence>
<dbReference type="InterPro" id="IPR012338">
    <property type="entry name" value="Beta-lactam/transpept-like"/>
</dbReference>
<keyword evidence="5" id="KW-0645">Protease</keyword>
<evidence type="ECO:0000256" key="8">
    <source>
        <dbReference type="ARBA" id="ARBA00022801"/>
    </source>
</evidence>
<dbReference type="InterPro" id="IPR001460">
    <property type="entry name" value="PCN-bd_Tpept"/>
</dbReference>
<evidence type="ECO:0000256" key="12">
    <source>
        <dbReference type="SAM" id="Phobius"/>
    </source>
</evidence>
<dbReference type="SUPFAM" id="SSF56601">
    <property type="entry name" value="beta-lactamase/transpeptidase-like"/>
    <property type="match status" value="1"/>
</dbReference>
<evidence type="ECO:0000313" key="17">
    <source>
        <dbReference type="Proteomes" id="UP000595564"/>
    </source>
</evidence>
<dbReference type="GO" id="GO:0009252">
    <property type="term" value="P:peptidoglycan biosynthetic process"/>
    <property type="evidence" value="ECO:0007669"/>
    <property type="project" value="InterPro"/>
</dbReference>
<keyword evidence="4" id="KW-0121">Carboxypeptidase</keyword>
<dbReference type="GO" id="GO:0006508">
    <property type="term" value="P:proteolysis"/>
    <property type="evidence" value="ECO:0007669"/>
    <property type="project" value="UniProtKB-KW"/>
</dbReference>
<keyword evidence="12" id="KW-0472">Membrane</keyword>
<comment type="catalytic activity">
    <reaction evidence="11">
        <text>[GlcNAc-(1-&gt;4)-Mur2Ac(oyl-L-Ala-gamma-D-Glu-L-Lys-D-Ala-D-Ala)](n)-di-trans,octa-cis-undecaprenyl diphosphate + beta-D-GlcNAc-(1-&gt;4)-Mur2Ac(oyl-L-Ala-gamma-D-Glu-L-Lys-D-Ala-D-Ala)-di-trans,octa-cis-undecaprenyl diphosphate = [GlcNAc-(1-&gt;4)-Mur2Ac(oyl-L-Ala-gamma-D-Glu-L-Lys-D-Ala-D-Ala)](n+1)-di-trans,octa-cis-undecaprenyl diphosphate + di-trans,octa-cis-undecaprenyl diphosphate + H(+)</text>
        <dbReference type="Rhea" id="RHEA:23708"/>
        <dbReference type="Rhea" id="RHEA-COMP:9602"/>
        <dbReference type="Rhea" id="RHEA-COMP:9603"/>
        <dbReference type="ChEBI" id="CHEBI:15378"/>
        <dbReference type="ChEBI" id="CHEBI:58405"/>
        <dbReference type="ChEBI" id="CHEBI:60033"/>
        <dbReference type="ChEBI" id="CHEBI:78435"/>
        <dbReference type="EC" id="2.4.99.28"/>
    </reaction>
</comment>
<accession>A0A7R6PZ26</accession>
<dbReference type="Proteomes" id="UP000595564">
    <property type="component" value="Chromosome"/>
</dbReference>
<keyword evidence="12" id="KW-1133">Transmembrane helix</keyword>
<dbReference type="InterPro" id="IPR022272">
    <property type="entry name" value="Lipocalin_CS"/>
</dbReference>
<comment type="similarity">
    <text evidence="2">In the C-terminal section; belongs to the transpeptidase family.</text>
</comment>
<dbReference type="GO" id="GO:0004180">
    <property type="term" value="F:carboxypeptidase activity"/>
    <property type="evidence" value="ECO:0007669"/>
    <property type="project" value="UniProtKB-KW"/>
</dbReference>
<dbReference type="EMBL" id="AP017470">
    <property type="protein sequence ID" value="BBB33530.1"/>
    <property type="molecule type" value="Genomic_DNA"/>
</dbReference>
<name>A0A7R6PZ26_9BACT</name>
<organism evidence="16 17">
    <name type="scientific">Thermotomaculum hydrothermale</name>
    <dbReference type="NCBI Taxonomy" id="981385"/>
    <lineage>
        <taxon>Bacteria</taxon>
        <taxon>Pseudomonadati</taxon>
        <taxon>Acidobacteriota</taxon>
        <taxon>Holophagae</taxon>
        <taxon>Thermotomaculales</taxon>
        <taxon>Thermotomaculaceae</taxon>
        <taxon>Thermotomaculum</taxon>
    </lineage>
</organism>
<gene>
    <name evidence="16" type="primary">pbpC</name>
    <name evidence="16" type="ORF">TTHT_2093</name>
</gene>
<dbReference type="AlphaFoldDB" id="A0A7R6PZ26"/>
<dbReference type="InterPro" id="IPR011815">
    <property type="entry name" value="PBP_1c"/>
</dbReference>
<evidence type="ECO:0000259" key="14">
    <source>
        <dbReference type="Pfam" id="PF00912"/>
    </source>
</evidence>
<dbReference type="KEGG" id="thyd:TTHT_2093"/>
<dbReference type="GO" id="GO:0008658">
    <property type="term" value="F:penicillin binding"/>
    <property type="evidence" value="ECO:0007669"/>
    <property type="project" value="InterPro"/>
</dbReference>
<dbReference type="Pfam" id="PF00912">
    <property type="entry name" value="Transgly"/>
    <property type="match status" value="1"/>
</dbReference>
<dbReference type="PANTHER" id="PTHR32282">
    <property type="entry name" value="BINDING PROTEIN TRANSPEPTIDASE, PUTATIVE-RELATED"/>
    <property type="match status" value="1"/>
</dbReference>
<keyword evidence="17" id="KW-1185">Reference proteome</keyword>
<evidence type="ECO:0000256" key="2">
    <source>
        <dbReference type="ARBA" id="ARBA00007090"/>
    </source>
</evidence>
<protein>
    <recommendedName>
        <fullName evidence="10">peptidoglycan glycosyltransferase</fullName>
        <ecNumber evidence="10">2.4.99.28</ecNumber>
    </recommendedName>
</protein>
<dbReference type="InterPro" id="IPR001264">
    <property type="entry name" value="Glyco_trans_51"/>
</dbReference>
<evidence type="ECO:0000259" key="15">
    <source>
        <dbReference type="Pfam" id="PF06832"/>
    </source>
</evidence>
<dbReference type="PANTHER" id="PTHR32282:SF15">
    <property type="entry name" value="PENICILLIN-BINDING PROTEIN 1C"/>
    <property type="match status" value="1"/>
</dbReference>
<dbReference type="Pfam" id="PF00905">
    <property type="entry name" value="Transpeptidase"/>
    <property type="match status" value="1"/>
</dbReference>
<dbReference type="InterPro" id="IPR036950">
    <property type="entry name" value="PBP_transglycosylase"/>
</dbReference>
<dbReference type="GO" id="GO:0008955">
    <property type="term" value="F:peptidoglycan glycosyltransferase activity"/>
    <property type="evidence" value="ECO:0007669"/>
    <property type="project" value="UniProtKB-EC"/>
</dbReference>
<keyword evidence="7" id="KW-0808">Transferase</keyword>
<feature type="domain" description="Penicillin-binding C-terminal" evidence="15">
    <location>
        <begin position="682"/>
        <end position="755"/>
    </location>
</feature>
<keyword evidence="8" id="KW-0378">Hydrolase</keyword>
<dbReference type="Pfam" id="PF06832">
    <property type="entry name" value="BiPBP_C"/>
    <property type="match status" value="1"/>
</dbReference>
<dbReference type="PROSITE" id="PS00213">
    <property type="entry name" value="LIPOCALIN"/>
    <property type="match status" value="1"/>
</dbReference>
<evidence type="ECO:0000256" key="11">
    <source>
        <dbReference type="ARBA" id="ARBA00049902"/>
    </source>
</evidence>
<comment type="pathway">
    <text evidence="1">Cell wall biogenesis; peptidoglycan biosynthesis.</text>
</comment>